<gene>
    <name evidence="2" type="ORF">AArcS_1657</name>
</gene>
<protein>
    <submittedName>
        <fullName evidence="2">Uncharacterized protein</fullName>
    </submittedName>
</protein>
<evidence type="ECO:0000256" key="1">
    <source>
        <dbReference type="SAM" id="MobiDB-lite"/>
    </source>
</evidence>
<reference evidence="2" key="1">
    <citation type="submission" date="2020-11" db="EMBL/GenBank/DDBJ databases">
        <title>Carbohydrate-dependent, anaerobic sulfur respiration: A novel catabolism in halophilic archaea.</title>
        <authorList>
            <person name="Sorokin D.Y."/>
            <person name="Messina E."/>
            <person name="Smedile F."/>
            <person name="La Cono V."/>
            <person name="Hallsworth J.E."/>
            <person name="Yakimov M.M."/>
        </authorList>
    </citation>
    <scope>NUCLEOTIDE SEQUENCE</scope>
    <source>
        <strain evidence="2">AArc-S</strain>
    </source>
</reference>
<feature type="region of interest" description="Disordered" evidence="1">
    <location>
        <begin position="1"/>
        <end position="20"/>
    </location>
</feature>
<evidence type="ECO:0000313" key="3">
    <source>
        <dbReference type="Proteomes" id="UP000663586"/>
    </source>
</evidence>
<organism evidence="2 3">
    <name type="scientific">Natranaeroarchaeum sulfidigenes</name>
    <dbReference type="NCBI Taxonomy" id="2784880"/>
    <lineage>
        <taxon>Archaea</taxon>
        <taxon>Methanobacteriati</taxon>
        <taxon>Methanobacteriota</taxon>
        <taxon>Stenosarchaea group</taxon>
        <taxon>Halobacteria</taxon>
        <taxon>Halobacteriales</taxon>
        <taxon>Natronoarchaeaceae</taxon>
        <taxon>Natranaeroarchaeum</taxon>
    </lineage>
</organism>
<dbReference type="EMBL" id="CP064786">
    <property type="protein sequence ID" value="QSG02867.1"/>
    <property type="molecule type" value="Genomic_DNA"/>
</dbReference>
<proteinExistence type="predicted"/>
<evidence type="ECO:0000313" key="2">
    <source>
        <dbReference type="EMBL" id="QSG02867.1"/>
    </source>
</evidence>
<dbReference type="KEGG" id="hara:AArcS_1657"/>
<dbReference type="AlphaFoldDB" id="A0A897MQQ6"/>
<accession>A0A897MQQ6</accession>
<sequence>MVSGTETVDPDGSETFGPFPKRDVVEGTQLYIQLNNEEREPIEVDFSIGYVDLAIDDDGNIDVNYAEI</sequence>
<dbReference type="Proteomes" id="UP000663586">
    <property type="component" value="Chromosome"/>
</dbReference>
<name>A0A897MQQ6_9EURY</name>
<keyword evidence="3" id="KW-1185">Reference proteome</keyword>